<reference evidence="2" key="1">
    <citation type="submission" date="2023-03" db="EMBL/GenBank/DDBJ databases">
        <title>Actinorhabdospora filicis NBRC 111898.</title>
        <authorList>
            <person name="Ichikawa N."/>
            <person name="Sato H."/>
            <person name="Tonouchi N."/>
        </authorList>
    </citation>
    <scope>NUCLEOTIDE SEQUENCE</scope>
    <source>
        <strain evidence="2">NBRC 111898</strain>
    </source>
</reference>
<keyword evidence="3" id="KW-1185">Reference proteome</keyword>
<gene>
    <name evidence="2" type="ORF">Afil01_52550</name>
</gene>
<comment type="caution">
    <text evidence="2">The sequence shown here is derived from an EMBL/GenBank/DDBJ whole genome shotgun (WGS) entry which is preliminary data.</text>
</comment>
<proteinExistence type="predicted"/>
<evidence type="ECO:0000313" key="2">
    <source>
        <dbReference type="EMBL" id="GLZ80448.1"/>
    </source>
</evidence>
<evidence type="ECO:0000259" key="1">
    <source>
        <dbReference type="Pfam" id="PF07811"/>
    </source>
</evidence>
<evidence type="ECO:0000313" key="3">
    <source>
        <dbReference type="Proteomes" id="UP001165079"/>
    </source>
</evidence>
<dbReference type="NCBIfam" id="NF041390">
    <property type="entry name" value="TadE_Rv3655c"/>
    <property type="match status" value="1"/>
</dbReference>
<dbReference type="InterPro" id="IPR049790">
    <property type="entry name" value="Rv3655c/TadE"/>
</dbReference>
<name>A0A9W6SQE7_9ACTN</name>
<protein>
    <recommendedName>
        <fullName evidence="1">TadE-like domain-containing protein</fullName>
    </recommendedName>
</protein>
<dbReference type="AlphaFoldDB" id="A0A9W6SQE7"/>
<dbReference type="Pfam" id="PF07811">
    <property type="entry name" value="TadE"/>
    <property type="match status" value="1"/>
</dbReference>
<organism evidence="2 3">
    <name type="scientific">Actinorhabdospora filicis</name>
    <dbReference type="NCBI Taxonomy" id="1785913"/>
    <lineage>
        <taxon>Bacteria</taxon>
        <taxon>Bacillati</taxon>
        <taxon>Actinomycetota</taxon>
        <taxon>Actinomycetes</taxon>
        <taxon>Micromonosporales</taxon>
        <taxon>Micromonosporaceae</taxon>
        <taxon>Actinorhabdospora</taxon>
    </lineage>
</organism>
<dbReference type="InterPro" id="IPR012495">
    <property type="entry name" value="TadE-like_dom"/>
</dbReference>
<accession>A0A9W6SQE7</accession>
<sequence>MTVRRGERGSVAAEFAAVLPVAVLLLLTGVTAITAVGTRMRCLDAAREAALAGSRGESAEHAASLRAPPGATVSVQAGPETVTAAVTADVPLLGGLLPPLRVSGDAVAATEPGAIT</sequence>
<feature type="domain" description="TadE-like" evidence="1">
    <location>
        <begin position="9"/>
        <end position="50"/>
    </location>
</feature>
<dbReference type="Proteomes" id="UP001165079">
    <property type="component" value="Unassembled WGS sequence"/>
</dbReference>
<dbReference type="EMBL" id="BSTX01000004">
    <property type="protein sequence ID" value="GLZ80448.1"/>
    <property type="molecule type" value="Genomic_DNA"/>
</dbReference>
<dbReference type="RefSeq" id="WP_285665623.1">
    <property type="nucleotide sequence ID" value="NZ_BSTX01000004.1"/>
</dbReference>